<name>A0A9E2BG61_PSYF1</name>
<feature type="region of interest" description="Disordered" evidence="1">
    <location>
        <begin position="1"/>
        <end position="21"/>
    </location>
</feature>
<evidence type="ECO:0000259" key="2">
    <source>
        <dbReference type="Pfam" id="PF02223"/>
    </source>
</evidence>
<protein>
    <submittedName>
        <fullName evidence="3">Thymidylate kinase</fullName>
        <ecNumber evidence="3">2.7.4.9</ecNumber>
    </submittedName>
</protein>
<dbReference type="InterPro" id="IPR027417">
    <property type="entry name" value="P-loop_NTPase"/>
</dbReference>
<comment type="caution">
    <text evidence="3">The sequence shown here is derived from an EMBL/GenBank/DDBJ whole genome shotgun (WGS) entry which is preliminary data.</text>
</comment>
<dbReference type="GO" id="GO:0004798">
    <property type="term" value="F:dTMP kinase activity"/>
    <property type="evidence" value="ECO:0007669"/>
    <property type="project" value="UniProtKB-EC"/>
</dbReference>
<proteinExistence type="predicted"/>
<dbReference type="EC" id="2.7.4.9" evidence="3"/>
<dbReference type="SUPFAM" id="SSF52540">
    <property type="entry name" value="P-loop containing nucleoside triphosphate hydrolases"/>
    <property type="match status" value="1"/>
</dbReference>
<feature type="domain" description="Thymidylate kinase-like" evidence="2">
    <location>
        <begin position="9"/>
        <end position="66"/>
    </location>
</feature>
<sequence>MEGGNFITFEGPEGSGKSTQTKRLTEKLREQGYSIINPREPGGTKTGELIREILQYDASGEPLVPHVRLFSFKHRGHS</sequence>
<evidence type="ECO:0000313" key="3">
    <source>
        <dbReference type="EMBL" id="MBT9144995.1"/>
    </source>
</evidence>
<dbReference type="Gene3D" id="3.40.50.300">
    <property type="entry name" value="P-loop containing nucleotide triphosphate hydrolases"/>
    <property type="match status" value="1"/>
</dbReference>
<keyword evidence="3" id="KW-0418">Kinase</keyword>
<dbReference type="EMBL" id="QLTW01000038">
    <property type="protein sequence ID" value="MBT9144995.1"/>
    <property type="molecule type" value="Genomic_DNA"/>
</dbReference>
<keyword evidence="3" id="KW-0808">Transferase</keyword>
<dbReference type="InterPro" id="IPR039430">
    <property type="entry name" value="Thymidylate_kin-like_dom"/>
</dbReference>
<reference evidence="3 4" key="1">
    <citation type="journal article" date="2021" name="bioRxiv">
        <title>Unique metabolic strategies in Hadean analogues reveal hints for primordial physiology.</title>
        <authorList>
            <person name="Nobu M.K."/>
            <person name="Nakai R."/>
            <person name="Tamazawa S."/>
            <person name="Mori H."/>
            <person name="Toyoda A."/>
            <person name="Ijiri A."/>
            <person name="Suzuki S."/>
            <person name="Kurokawa K."/>
            <person name="Kamagata Y."/>
            <person name="Tamaki H."/>
        </authorList>
    </citation>
    <scope>NUCLEOTIDE SEQUENCE [LARGE SCALE GENOMIC DNA]</scope>
    <source>
        <strain evidence="3">BS525</strain>
    </source>
</reference>
<dbReference type="Proteomes" id="UP000811545">
    <property type="component" value="Unassembled WGS sequence"/>
</dbReference>
<gene>
    <name evidence="3" type="primary">tmk_2</name>
    <name evidence="3" type="ORF">DDT42_00859</name>
</gene>
<evidence type="ECO:0000313" key="4">
    <source>
        <dbReference type="Proteomes" id="UP000811545"/>
    </source>
</evidence>
<dbReference type="AlphaFoldDB" id="A0A9E2BG61"/>
<dbReference type="Pfam" id="PF02223">
    <property type="entry name" value="Thymidylate_kin"/>
    <property type="match status" value="1"/>
</dbReference>
<evidence type="ECO:0000256" key="1">
    <source>
        <dbReference type="SAM" id="MobiDB-lite"/>
    </source>
</evidence>
<organism evidence="3 4">
    <name type="scientific">Psychracetigena formicireducens</name>
    <dbReference type="NCBI Taxonomy" id="2986056"/>
    <lineage>
        <taxon>Bacteria</taxon>
        <taxon>Bacillati</taxon>
        <taxon>Candidatus Lithacetigenota</taxon>
        <taxon>Candidatus Psychracetigena</taxon>
    </lineage>
</organism>
<accession>A0A9E2BG61</accession>